<gene>
    <name evidence="2" type="ORF">ADK41_26925</name>
</gene>
<dbReference type="PANTHER" id="PTHR13812">
    <property type="entry name" value="KETIMINE REDUCTASE MU-CRYSTALLIN"/>
    <property type="match status" value="1"/>
</dbReference>
<dbReference type="InterPro" id="IPR036291">
    <property type="entry name" value="NAD(P)-bd_dom_sf"/>
</dbReference>
<dbReference type="Pfam" id="PF02423">
    <property type="entry name" value="OCD_Mu_crystall"/>
    <property type="match status" value="1"/>
</dbReference>
<dbReference type="InterPro" id="IPR023401">
    <property type="entry name" value="ODC_N"/>
</dbReference>
<proteinExistence type="predicted"/>
<dbReference type="PANTHER" id="PTHR13812:SF19">
    <property type="entry name" value="KETIMINE REDUCTASE MU-CRYSTALLIN"/>
    <property type="match status" value="1"/>
</dbReference>
<evidence type="ECO:0000313" key="3">
    <source>
        <dbReference type="Proteomes" id="UP000037773"/>
    </source>
</evidence>
<reference evidence="2 3" key="1">
    <citation type="submission" date="2015-07" db="EMBL/GenBank/DDBJ databases">
        <authorList>
            <person name="Noorani M."/>
        </authorList>
    </citation>
    <scope>NUCLEOTIDE SEQUENCE [LARGE SCALE GENOMIC DNA]</scope>
    <source>
        <strain evidence="2 3">NRRL B-24567</strain>
    </source>
</reference>
<feature type="region of interest" description="Disordered" evidence="1">
    <location>
        <begin position="1"/>
        <end position="24"/>
    </location>
</feature>
<organism evidence="2 3">
    <name type="scientific">Streptomyces caelestis</name>
    <dbReference type="NCBI Taxonomy" id="36816"/>
    <lineage>
        <taxon>Bacteria</taxon>
        <taxon>Bacillati</taxon>
        <taxon>Actinomycetota</taxon>
        <taxon>Actinomycetes</taxon>
        <taxon>Kitasatosporales</taxon>
        <taxon>Streptomycetaceae</taxon>
        <taxon>Streptomyces</taxon>
    </lineage>
</organism>
<dbReference type="GO" id="GO:0016639">
    <property type="term" value="F:oxidoreductase activity, acting on the CH-NH2 group of donors, NAD or NADP as acceptor"/>
    <property type="evidence" value="ECO:0007669"/>
    <property type="project" value="InterPro"/>
</dbReference>
<dbReference type="NCBIfam" id="TIGR03944">
    <property type="entry name" value="dehyd_SbnB_fam"/>
    <property type="match status" value="1"/>
</dbReference>
<dbReference type="PIRSF" id="PIRSF001439">
    <property type="entry name" value="CryM"/>
    <property type="match status" value="1"/>
</dbReference>
<dbReference type="Proteomes" id="UP000037773">
    <property type="component" value="Unassembled WGS sequence"/>
</dbReference>
<comment type="caution">
    <text evidence="2">The sequence shown here is derived from an EMBL/GenBank/DDBJ whole genome shotgun (WGS) entry which is preliminary data.</text>
</comment>
<protein>
    <submittedName>
        <fullName evidence="2">Ornithine cyclodeaminase</fullName>
    </submittedName>
</protein>
<sequence>MGRPLLRAGRPEQDPGDIVSEQTEVPPFCVVPGSTVHEVLDGRQTEITDLVEAAYRLHGEGHTINPPSYFLRFPDRPTARIIALPASVGGGRPVDGIKWISSFPSNLDHGIPRASAVLILNDPATGYPYACLESSIISAVRTAASAAVAARALGENRPAPGRVGYLGTGLIARHVHSYLAALGRAPREYAVHDLSTEYAHGFADHLRTTGDGSPVHVLDSAEELVRSSDVVVCATTASTPHLLDPSWFAHHPLVLHVSLRDLGTDVILDSFNVVDDVEHVLKADTSVHLAEQRTGGRDFLDGTLYDVLTGALKAPADRTVVFSPFGLGVLDLTVGEHVHARAQEGGLLRPVDGFFHDLDRHSAPRSKGGRR</sequence>
<dbReference type="InterPro" id="IPR023866">
    <property type="entry name" value="SbnB"/>
</dbReference>
<dbReference type="EMBL" id="LGCN01000220">
    <property type="protein sequence ID" value="KOT34006.1"/>
    <property type="molecule type" value="Genomic_DNA"/>
</dbReference>
<accession>A0A0M8QG26</accession>
<dbReference type="GO" id="GO:0005737">
    <property type="term" value="C:cytoplasm"/>
    <property type="evidence" value="ECO:0007669"/>
    <property type="project" value="TreeGrafter"/>
</dbReference>
<dbReference type="SUPFAM" id="SSF51735">
    <property type="entry name" value="NAD(P)-binding Rossmann-fold domains"/>
    <property type="match status" value="1"/>
</dbReference>
<keyword evidence="3" id="KW-1185">Reference proteome</keyword>
<evidence type="ECO:0000256" key="1">
    <source>
        <dbReference type="SAM" id="MobiDB-lite"/>
    </source>
</evidence>
<dbReference type="Gene3D" id="3.30.1780.10">
    <property type="entry name" value="ornithine cyclodeaminase, domain 1"/>
    <property type="match status" value="1"/>
</dbReference>
<evidence type="ECO:0000313" key="2">
    <source>
        <dbReference type="EMBL" id="KOT34006.1"/>
    </source>
</evidence>
<name>A0A0M8QG26_9ACTN</name>
<dbReference type="GO" id="GO:0019290">
    <property type="term" value="P:siderophore biosynthetic process"/>
    <property type="evidence" value="ECO:0007669"/>
    <property type="project" value="InterPro"/>
</dbReference>
<dbReference type="InterPro" id="IPR003462">
    <property type="entry name" value="ODC_Mu_crystall"/>
</dbReference>
<dbReference type="AlphaFoldDB" id="A0A0M8QG26"/>
<dbReference type="PATRIC" id="fig|36816.3.peg.5827"/>
<dbReference type="Gene3D" id="3.40.50.720">
    <property type="entry name" value="NAD(P)-binding Rossmann-like Domain"/>
    <property type="match status" value="1"/>
</dbReference>